<accession>A0A5B8U039</accession>
<dbReference type="OrthoDB" id="9757990at2"/>
<dbReference type="InterPro" id="IPR005467">
    <property type="entry name" value="His_kinase_dom"/>
</dbReference>
<dbReference type="InterPro" id="IPR004358">
    <property type="entry name" value="Sig_transdc_His_kin-like_C"/>
</dbReference>
<dbReference type="AlphaFoldDB" id="A0A5B8U039"/>
<dbReference type="InterPro" id="IPR036890">
    <property type="entry name" value="HATPase_C_sf"/>
</dbReference>
<reference evidence="9 10" key="1">
    <citation type="journal article" date="2018" name="J. Microbiol.">
        <title>Baekduia soli gen. nov., sp. nov., a novel bacterium isolated from the soil of Baekdu Mountain and proposal of a novel family name, Baekduiaceae fam. nov.</title>
        <authorList>
            <person name="An D.S."/>
            <person name="Siddiqi M.Z."/>
            <person name="Kim K.H."/>
            <person name="Yu H.S."/>
            <person name="Im W.T."/>
        </authorList>
    </citation>
    <scope>NUCLEOTIDE SEQUENCE [LARGE SCALE GENOMIC DNA]</scope>
    <source>
        <strain evidence="9 10">BR7-21</strain>
    </source>
</reference>
<dbReference type="SUPFAM" id="SSF55874">
    <property type="entry name" value="ATPase domain of HSP90 chaperone/DNA topoisomerase II/histidine kinase"/>
    <property type="match status" value="1"/>
</dbReference>
<evidence type="ECO:0000256" key="4">
    <source>
        <dbReference type="ARBA" id="ARBA00022679"/>
    </source>
</evidence>
<evidence type="ECO:0000256" key="2">
    <source>
        <dbReference type="ARBA" id="ARBA00012438"/>
    </source>
</evidence>
<organism evidence="9 10">
    <name type="scientific">Baekduia soli</name>
    <dbReference type="NCBI Taxonomy" id="496014"/>
    <lineage>
        <taxon>Bacteria</taxon>
        <taxon>Bacillati</taxon>
        <taxon>Actinomycetota</taxon>
        <taxon>Thermoleophilia</taxon>
        <taxon>Solirubrobacterales</taxon>
        <taxon>Baekduiaceae</taxon>
        <taxon>Baekduia</taxon>
    </lineage>
</organism>
<dbReference type="EMBL" id="CP042430">
    <property type="protein sequence ID" value="QEC46325.1"/>
    <property type="molecule type" value="Genomic_DNA"/>
</dbReference>
<feature type="compositionally biased region" description="Low complexity" evidence="7">
    <location>
        <begin position="46"/>
        <end position="63"/>
    </location>
</feature>
<dbReference type="KEGG" id="bsol:FSW04_01185"/>
<feature type="domain" description="Histidine kinase" evidence="8">
    <location>
        <begin position="99"/>
        <end position="171"/>
    </location>
</feature>
<dbReference type="GO" id="GO:0004673">
    <property type="term" value="F:protein histidine kinase activity"/>
    <property type="evidence" value="ECO:0007669"/>
    <property type="project" value="UniProtKB-EC"/>
</dbReference>
<keyword evidence="4" id="KW-0808">Transferase</keyword>
<keyword evidence="3" id="KW-0597">Phosphoprotein</keyword>
<gene>
    <name evidence="9" type="ORF">FSW04_01185</name>
</gene>
<evidence type="ECO:0000256" key="7">
    <source>
        <dbReference type="SAM" id="MobiDB-lite"/>
    </source>
</evidence>
<keyword evidence="10" id="KW-1185">Reference proteome</keyword>
<dbReference type="GO" id="GO:0000160">
    <property type="term" value="P:phosphorelay signal transduction system"/>
    <property type="evidence" value="ECO:0007669"/>
    <property type="project" value="UniProtKB-KW"/>
</dbReference>
<dbReference type="Gene3D" id="3.30.565.10">
    <property type="entry name" value="Histidine kinase-like ATPase, C-terminal domain"/>
    <property type="match status" value="1"/>
</dbReference>
<dbReference type="Proteomes" id="UP000321805">
    <property type="component" value="Chromosome"/>
</dbReference>
<dbReference type="PROSITE" id="PS50109">
    <property type="entry name" value="HIS_KIN"/>
    <property type="match status" value="1"/>
</dbReference>
<dbReference type="InterPro" id="IPR052162">
    <property type="entry name" value="Sensor_kinase/Photoreceptor"/>
</dbReference>
<sequence length="173" mass="17800">MAAPGRLGGRPAPPARAPPGGRGAPRAAAPPPRSRRDVTDRGAPDRASCSSSAPTRSSPTSPTGLLQARPGADLGRRDGHPRRPAGRAGAPPRGDVHWELTVRDNGIGIEPGFRERVFGLFLRLPTAEEYPGTGMGLAIVKKIVEPNDGCVRDEPAPGEGAAFVDSLPAGEGA</sequence>
<dbReference type="EC" id="2.7.13.3" evidence="2"/>
<dbReference type="PANTHER" id="PTHR43304:SF1">
    <property type="entry name" value="PAC DOMAIN-CONTAINING PROTEIN"/>
    <property type="match status" value="1"/>
</dbReference>
<dbReference type="PRINTS" id="PR00344">
    <property type="entry name" value="BCTRLSENSOR"/>
</dbReference>
<dbReference type="SMART" id="SM00387">
    <property type="entry name" value="HATPase_c"/>
    <property type="match status" value="1"/>
</dbReference>
<evidence type="ECO:0000313" key="9">
    <source>
        <dbReference type="EMBL" id="QEC46325.1"/>
    </source>
</evidence>
<evidence type="ECO:0000313" key="10">
    <source>
        <dbReference type="Proteomes" id="UP000321805"/>
    </source>
</evidence>
<keyword evidence="5" id="KW-0418">Kinase</keyword>
<feature type="region of interest" description="Disordered" evidence="7">
    <location>
        <begin position="1"/>
        <end position="96"/>
    </location>
</feature>
<evidence type="ECO:0000256" key="3">
    <source>
        <dbReference type="ARBA" id="ARBA00022553"/>
    </source>
</evidence>
<evidence type="ECO:0000259" key="8">
    <source>
        <dbReference type="PROSITE" id="PS50109"/>
    </source>
</evidence>
<evidence type="ECO:0000256" key="1">
    <source>
        <dbReference type="ARBA" id="ARBA00000085"/>
    </source>
</evidence>
<proteinExistence type="predicted"/>
<comment type="catalytic activity">
    <reaction evidence="1">
        <text>ATP + protein L-histidine = ADP + protein N-phospho-L-histidine.</text>
        <dbReference type="EC" id="2.7.13.3"/>
    </reaction>
</comment>
<keyword evidence="6" id="KW-0902">Two-component regulatory system</keyword>
<feature type="compositionally biased region" description="Basic and acidic residues" evidence="7">
    <location>
        <begin position="34"/>
        <end position="44"/>
    </location>
</feature>
<protein>
    <recommendedName>
        <fullName evidence="2">histidine kinase</fullName>
        <ecNumber evidence="2">2.7.13.3</ecNumber>
    </recommendedName>
</protein>
<dbReference type="InterPro" id="IPR003594">
    <property type="entry name" value="HATPase_dom"/>
</dbReference>
<dbReference type="Pfam" id="PF02518">
    <property type="entry name" value="HATPase_c"/>
    <property type="match status" value="1"/>
</dbReference>
<evidence type="ECO:0000256" key="5">
    <source>
        <dbReference type="ARBA" id="ARBA00022777"/>
    </source>
</evidence>
<evidence type="ECO:0000256" key="6">
    <source>
        <dbReference type="ARBA" id="ARBA00023012"/>
    </source>
</evidence>
<dbReference type="PANTHER" id="PTHR43304">
    <property type="entry name" value="PHYTOCHROME-LIKE PROTEIN CPH1"/>
    <property type="match status" value="1"/>
</dbReference>
<name>A0A5B8U039_9ACTN</name>